<dbReference type="PANTHER" id="PTHR31793">
    <property type="entry name" value="4-HYDROXYBENZOYL-COA THIOESTERASE FAMILY MEMBER"/>
    <property type="match status" value="1"/>
</dbReference>
<dbReference type="OrthoDB" id="9800856at2"/>
<dbReference type="Pfam" id="PF13279">
    <property type="entry name" value="4HBT_2"/>
    <property type="match status" value="1"/>
</dbReference>
<proteinExistence type="inferred from homology"/>
<reference evidence="3 4" key="1">
    <citation type="submission" date="2016-11" db="EMBL/GenBank/DDBJ databases">
        <authorList>
            <person name="Jaros S."/>
            <person name="Januszkiewicz K."/>
            <person name="Wedrychowicz H."/>
        </authorList>
    </citation>
    <scope>NUCLEOTIDE SEQUENCE [LARGE SCALE GENOMIC DNA]</scope>
    <source>
        <strain evidence="3 4">DSM 17918</strain>
    </source>
</reference>
<gene>
    <name evidence="3" type="ORF">SAMN02746089_01750</name>
</gene>
<evidence type="ECO:0000256" key="2">
    <source>
        <dbReference type="ARBA" id="ARBA00022801"/>
    </source>
</evidence>
<dbReference type="SUPFAM" id="SSF54637">
    <property type="entry name" value="Thioesterase/thiol ester dehydrase-isomerase"/>
    <property type="match status" value="1"/>
</dbReference>
<accession>A0A1M5AZK2</accession>
<dbReference type="EMBL" id="FQVH01000019">
    <property type="protein sequence ID" value="SHF35507.1"/>
    <property type="molecule type" value="Genomic_DNA"/>
</dbReference>
<dbReference type="Proteomes" id="UP000184088">
    <property type="component" value="Unassembled WGS sequence"/>
</dbReference>
<keyword evidence="4" id="KW-1185">Reference proteome</keyword>
<evidence type="ECO:0000313" key="3">
    <source>
        <dbReference type="EMBL" id="SHF35507.1"/>
    </source>
</evidence>
<dbReference type="InterPro" id="IPR006684">
    <property type="entry name" value="YbgC/YbaW"/>
</dbReference>
<name>A0A1M5AZK2_9THEO</name>
<dbReference type="STRING" id="1121256.SAMN02746089_01750"/>
<dbReference type="PANTHER" id="PTHR31793:SF27">
    <property type="entry name" value="NOVEL THIOESTERASE SUPERFAMILY DOMAIN AND SAPOSIN A-TYPE DOMAIN CONTAINING PROTEIN (0610012H03RIK)"/>
    <property type="match status" value="1"/>
</dbReference>
<protein>
    <submittedName>
        <fullName evidence="3">Acyl-CoA thioester hydrolase</fullName>
    </submittedName>
</protein>
<keyword evidence="2 3" id="KW-0378">Hydrolase</keyword>
<organism evidence="3 4">
    <name type="scientific">Caldanaerobius fijiensis DSM 17918</name>
    <dbReference type="NCBI Taxonomy" id="1121256"/>
    <lineage>
        <taxon>Bacteria</taxon>
        <taxon>Bacillati</taxon>
        <taxon>Bacillota</taxon>
        <taxon>Clostridia</taxon>
        <taxon>Thermoanaerobacterales</taxon>
        <taxon>Thermoanaerobacteraceae</taxon>
        <taxon>Caldanaerobius</taxon>
    </lineage>
</organism>
<evidence type="ECO:0000256" key="1">
    <source>
        <dbReference type="ARBA" id="ARBA00005953"/>
    </source>
</evidence>
<dbReference type="Gene3D" id="3.10.129.10">
    <property type="entry name" value="Hotdog Thioesterase"/>
    <property type="match status" value="1"/>
</dbReference>
<dbReference type="InterPro" id="IPR050563">
    <property type="entry name" value="4-hydroxybenzoyl-CoA_TE"/>
</dbReference>
<dbReference type="GO" id="GO:0047617">
    <property type="term" value="F:fatty acyl-CoA hydrolase activity"/>
    <property type="evidence" value="ECO:0007669"/>
    <property type="project" value="TreeGrafter"/>
</dbReference>
<comment type="similarity">
    <text evidence="1">Belongs to the 4-hydroxybenzoyl-CoA thioesterase family.</text>
</comment>
<sequence length="137" mass="16342">MHTTKVRVRYAETDQMGVAYNVNYFIWFEVGRTEYMRDINIPYSLLEKKGIFMPVVENHCRYIKPALYDQLLTINTKITELRAASIKFQYEILDGEELLAEGYVKLAFTDKNMRPINMKKMYADLWEILDKYCEDDE</sequence>
<dbReference type="RefSeq" id="WP_073344143.1">
    <property type="nucleotide sequence ID" value="NZ_FQVH01000019.1"/>
</dbReference>
<dbReference type="CDD" id="cd00586">
    <property type="entry name" value="4HBT"/>
    <property type="match status" value="1"/>
</dbReference>
<dbReference type="NCBIfam" id="TIGR00051">
    <property type="entry name" value="YbgC/FadM family acyl-CoA thioesterase"/>
    <property type="match status" value="1"/>
</dbReference>
<dbReference type="InterPro" id="IPR029069">
    <property type="entry name" value="HotDog_dom_sf"/>
</dbReference>
<dbReference type="PIRSF" id="PIRSF003230">
    <property type="entry name" value="YbgC"/>
    <property type="match status" value="1"/>
</dbReference>
<dbReference type="AlphaFoldDB" id="A0A1M5AZK2"/>
<evidence type="ECO:0000313" key="4">
    <source>
        <dbReference type="Proteomes" id="UP000184088"/>
    </source>
</evidence>